<keyword evidence="7" id="KW-0539">Nucleus</keyword>
<name>A0A834IUZ4_RHYFE</name>
<dbReference type="Pfam" id="PF00096">
    <property type="entry name" value="zf-C2H2"/>
    <property type="match status" value="3"/>
</dbReference>
<evidence type="ECO:0000256" key="6">
    <source>
        <dbReference type="ARBA" id="ARBA00023163"/>
    </source>
</evidence>
<evidence type="ECO:0000256" key="8">
    <source>
        <dbReference type="PROSITE-ProRule" id="PRU00042"/>
    </source>
</evidence>
<gene>
    <name evidence="11" type="ORF">GWI33_010540</name>
</gene>
<evidence type="ECO:0000256" key="1">
    <source>
        <dbReference type="ARBA" id="ARBA00004123"/>
    </source>
</evidence>
<dbReference type="Gene3D" id="3.30.160.60">
    <property type="entry name" value="Classic Zinc Finger"/>
    <property type="match status" value="4"/>
</dbReference>
<dbReference type="InterPro" id="IPR051061">
    <property type="entry name" value="Zinc_finger_trans_reg"/>
</dbReference>
<feature type="domain" description="C2H2-type" evidence="10">
    <location>
        <begin position="79"/>
        <end position="109"/>
    </location>
</feature>
<keyword evidence="3 8" id="KW-0863">Zinc-finger</keyword>
<proteinExistence type="predicted"/>
<feature type="domain" description="C2H2-type" evidence="10">
    <location>
        <begin position="12"/>
        <end position="42"/>
    </location>
</feature>
<dbReference type="Proteomes" id="UP000625711">
    <property type="component" value="Unassembled WGS sequence"/>
</dbReference>
<keyword evidence="4" id="KW-0862">Zinc</keyword>
<dbReference type="GO" id="GO:0006357">
    <property type="term" value="P:regulation of transcription by RNA polymerase II"/>
    <property type="evidence" value="ECO:0007669"/>
    <property type="project" value="TreeGrafter"/>
</dbReference>
<evidence type="ECO:0000256" key="3">
    <source>
        <dbReference type="ARBA" id="ARBA00022771"/>
    </source>
</evidence>
<dbReference type="GO" id="GO:0008270">
    <property type="term" value="F:zinc ion binding"/>
    <property type="evidence" value="ECO:0007669"/>
    <property type="project" value="UniProtKB-KW"/>
</dbReference>
<feature type="region of interest" description="Disordered" evidence="9">
    <location>
        <begin position="285"/>
        <end position="304"/>
    </location>
</feature>
<feature type="domain" description="C2H2-type" evidence="10">
    <location>
        <begin position="43"/>
        <end position="73"/>
    </location>
</feature>
<sequence>MSVNKKVTVKLHKCQEPNCDASFTKPSRLKDHHVSKHLGLASYKCSYQDCPKSYTSSSHLKRHVVTAHIEEGIPTPKEVICDESNCGKCFSNKYSLQKHKKRFHCSDSLLFKCTQCNQGFKKKSLLNSHMVTAHGAEGLYKCDQCSLSFVLYHAFMKHKKNHKTYQCDCGEEFQRWTKLCEHKRAFCQEKAKEYKCVICEKIFLRKQALTEHSLVHIEDSQLEIFRCPYLNCNKSYKYKKNLLFHIKTYHQKFFDRIECPKEGCEVVLKSNKNLKQHLRVCHNKLPEKQRKSRKPRKDKGVQKKSFASIISGFEVSSRENIENIENNPDSLETESVDKLQIIIENDKQLNESIHNSDIEKTVDEVVTSQDNSAIIQDGSIIFDFPELVDIQC</sequence>
<comment type="subcellular location">
    <subcellularLocation>
        <location evidence="1">Nucleus</location>
    </subcellularLocation>
</comment>
<dbReference type="GO" id="GO:0005634">
    <property type="term" value="C:nucleus"/>
    <property type="evidence" value="ECO:0007669"/>
    <property type="project" value="UniProtKB-SubCell"/>
</dbReference>
<dbReference type="OrthoDB" id="2687452at2759"/>
<protein>
    <recommendedName>
        <fullName evidence="10">C2H2-type domain-containing protein</fullName>
    </recommendedName>
</protein>
<evidence type="ECO:0000313" key="12">
    <source>
        <dbReference type="Proteomes" id="UP000625711"/>
    </source>
</evidence>
<feature type="domain" description="C2H2-type" evidence="10">
    <location>
        <begin position="194"/>
        <end position="221"/>
    </location>
</feature>
<accession>A0A834IUZ4</accession>
<comment type="caution">
    <text evidence="11">The sequence shown here is derived from an EMBL/GenBank/DDBJ whole genome shotgun (WGS) entry which is preliminary data.</text>
</comment>
<dbReference type="PROSITE" id="PS00028">
    <property type="entry name" value="ZINC_FINGER_C2H2_1"/>
    <property type="match status" value="8"/>
</dbReference>
<dbReference type="PANTHER" id="PTHR46179:SF13">
    <property type="entry name" value="C2H2-TYPE DOMAIN-CONTAINING PROTEIN"/>
    <property type="match status" value="1"/>
</dbReference>
<dbReference type="PROSITE" id="PS50157">
    <property type="entry name" value="ZINC_FINGER_C2H2_2"/>
    <property type="match status" value="7"/>
</dbReference>
<evidence type="ECO:0000256" key="2">
    <source>
        <dbReference type="ARBA" id="ARBA00022723"/>
    </source>
</evidence>
<dbReference type="InterPro" id="IPR036236">
    <property type="entry name" value="Znf_C2H2_sf"/>
</dbReference>
<feature type="domain" description="C2H2-type" evidence="10">
    <location>
        <begin position="140"/>
        <end position="162"/>
    </location>
</feature>
<keyword evidence="6" id="KW-0804">Transcription</keyword>
<evidence type="ECO:0000256" key="9">
    <source>
        <dbReference type="SAM" id="MobiDB-lite"/>
    </source>
</evidence>
<dbReference type="InterPro" id="IPR013087">
    <property type="entry name" value="Znf_C2H2_type"/>
</dbReference>
<dbReference type="PANTHER" id="PTHR46179">
    <property type="entry name" value="ZINC FINGER PROTEIN"/>
    <property type="match status" value="1"/>
</dbReference>
<dbReference type="EMBL" id="JAACXV010000052">
    <property type="protein sequence ID" value="KAF7285543.1"/>
    <property type="molecule type" value="Genomic_DNA"/>
</dbReference>
<dbReference type="AlphaFoldDB" id="A0A834IUZ4"/>
<keyword evidence="5" id="KW-0805">Transcription regulation</keyword>
<dbReference type="SUPFAM" id="SSF57667">
    <property type="entry name" value="beta-beta-alpha zinc fingers"/>
    <property type="match status" value="3"/>
</dbReference>
<keyword evidence="2" id="KW-0479">Metal-binding</keyword>
<reference evidence="11" key="1">
    <citation type="submission" date="2020-08" db="EMBL/GenBank/DDBJ databases">
        <title>Genome sequencing and assembly of the red palm weevil Rhynchophorus ferrugineus.</title>
        <authorList>
            <person name="Dias G.B."/>
            <person name="Bergman C.M."/>
            <person name="Manee M."/>
        </authorList>
    </citation>
    <scope>NUCLEOTIDE SEQUENCE</scope>
    <source>
        <strain evidence="11">AA-2017</strain>
        <tissue evidence="11">Whole larva</tissue>
    </source>
</reference>
<evidence type="ECO:0000256" key="4">
    <source>
        <dbReference type="ARBA" id="ARBA00022833"/>
    </source>
</evidence>
<feature type="domain" description="C2H2-type" evidence="10">
    <location>
        <begin position="111"/>
        <end position="139"/>
    </location>
</feature>
<evidence type="ECO:0000256" key="7">
    <source>
        <dbReference type="ARBA" id="ARBA00023242"/>
    </source>
</evidence>
<feature type="domain" description="C2H2-type" evidence="10">
    <location>
        <begin position="225"/>
        <end position="250"/>
    </location>
</feature>
<keyword evidence="12" id="KW-1185">Reference proteome</keyword>
<organism evidence="11 12">
    <name type="scientific">Rhynchophorus ferrugineus</name>
    <name type="common">Red palm weevil</name>
    <name type="synonym">Curculio ferrugineus</name>
    <dbReference type="NCBI Taxonomy" id="354439"/>
    <lineage>
        <taxon>Eukaryota</taxon>
        <taxon>Metazoa</taxon>
        <taxon>Ecdysozoa</taxon>
        <taxon>Arthropoda</taxon>
        <taxon>Hexapoda</taxon>
        <taxon>Insecta</taxon>
        <taxon>Pterygota</taxon>
        <taxon>Neoptera</taxon>
        <taxon>Endopterygota</taxon>
        <taxon>Coleoptera</taxon>
        <taxon>Polyphaga</taxon>
        <taxon>Cucujiformia</taxon>
        <taxon>Curculionidae</taxon>
        <taxon>Dryophthorinae</taxon>
        <taxon>Rhynchophorus</taxon>
    </lineage>
</organism>
<evidence type="ECO:0000313" key="11">
    <source>
        <dbReference type="EMBL" id="KAF7285543.1"/>
    </source>
</evidence>
<evidence type="ECO:0000256" key="5">
    <source>
        <dbReference type="ARBA" id="ARBA00023015"/>
    </source>
</evidence>
<evidence type="ECO:0000259" key="10">
    <source>
        <dbReference type="PROSITE" id="PS50157"/>
    </source>
</evidence>
<dbReference type="SMART" id="SM00355">
    <property type="entry name" value="ZnF_C2H2"/>
    <property type="match status" value="8"/>
</dbReference>